<accession>A0ABN9V8K6</accession>
<evidence type="ECO:0000256" key="1">
    <source>
        <dbReference type="SAM" id="MobiDB-lite"/>
    </source>
</evidence>
<proteinExistence type="predicted"/>
<organism evidence="2 3">
    <name type="scientific">Prorocentrum cordatum</name>
    <dbReference type="NCBI Taxonomy" id="2364126"/>
    <lineage>
        <taxon>Eukaryota</taxon>
        <taxon>Sar</taxon>
        <taxon>Alveolata</taxon>
        <taxon>Dinophyceae</taxon>
        <taxon>Prorocentrales</taxon>
        <taxon>Prorocentraceae</taxon>
        <taxon>Prorocentrum</taxon>
    </lineage>
</organism>
<protein>
    <submittedName>
        <fullName evidence="2">Uncharacterized protein</fullName>
    </submittedName>
</protein>
<evidence type="ECO:0000313" key="3">
    <source>
        <dbReference type="Proteomes" id="UP001189429"/>
    </source>
</evidence>
<feature type="compositionally biased region" description="Low complexity" evidence="1">
    <location>
        <begin position="91"/>
        <end position="100"/>
    </location>
</feature>
<gene>
    <name evidence="2" type="ORF">PCOR1329_LOCUS55700</name>
</gene>
<feature type="compositionally biased region" description="Acidic residues" evidence="1">
    <location>
        <begin position="51"/>
        <end position="86"/>
    </location>
</feature>
<dbReference type="Proteomes" id="UP001189429">
    <property type="component" value="Unassembled WGS sequence"/>
</dbReference>
<feature type="region of interest" description="Disordered" evidence="1">
    <location>
        <begin position="34"/>
        <end position="124"/>
    </location>
</feature>
<comment type="caution">
    <text evidence="2">The sequence shown here is derived from an EMBL/GenBank/DDBJ whole genome shotgun (WGS) entry which is preliminary data.</text>
</comment>
<sequence length="341" mass="37267">MHAIHVTESGSGPNGFRFRRISALRASLDFHAAEDEEPSAAEVMYSLGAEVADDCAETPDVADEEEEGGEEEEKLEPSDISEENDEAPLMRRPAAAPKRPAAADEDGEYQEMEEEENTEGEEEDYAVLKRPAGNMKRPAAADLRESAKVRKVQQIWGTLPRDIQEIWRDAHRHPDGKRSRETAIVNNMFKTVNNKLVLNTDSPFFERELKVKKSKTGTDAHEGVHRTIFAETFKDGDAGVQQAMGCGAVKEWKVDGQPYCAIRKVTVESKQALEHAKCLSTSGPATKEQAAAIEKAAREMSFGFSLETGGALSLADGMASSSSGEVTQTTIDKLSQALVIV</sequence>
<keyword evidence="3" id="KW-1185">Reference proteome</keyword>
<dbReference type="EMBL" id="CAUYUJ010016837">
    <property type="protein sequence ID" value="CAK0869294.1"/>
    <property type="molecule type" value="Genomic_DNA"/>
</dbReference>
<evidence type="ECO:0000313" key="2">
    <source>
        <dbReference type="EMBL" id="CAK0869294.1"/>
    </source>
</evidence>
<name>A0ABN9V8K6_9DINO</name>
<feature type="compositionally biased region" description="Acidic residues" evidence="1">
    <location>
        <begin position="103"/>
        <end position="124"/>
    </location>
</feature>
<reference evidence="2" key="1">
    <citation type="submission" date="2023-10" db="EMBL/GenBank/DDBJ databases">
        <authorList>
            <person name="Chen Y."/>
            <person name="Shah S."/>
            <person name="Dougan E. K."/>
            <person name="Thang M."/>
            <person name="Chan C."/>
        </authorList>
    </citation>
    <scope>NUCLEOTIDE SEQUENCE [LARGE SCALE GENOMIC DNA]</scope>
</reference>